<evidence type="ECO:0000313" key="8">
    <source>
        <dbReference type="EMBL" id="AXV07934.1"/>
    </source>
</evidence>
<dbReference type="InterPro" id="IPR036250">
    <property type="entry name" value="AcylCo_DH-like_C"/>
</dbReference>
<dbReference type="GO" id="GO:0050660">
    <property type="term" value="F:flavin adenine dinucleotide binding"/>
    <property type="evidence" value="ECO:0007669"/>
    <property type="project" value="InterPro"/>
</dbReference>
<organism evidence="8 9">
    <name type="scientific">Euzebya pacifica</name>
    <dbReference type="NCBI Taxonomy" id="1608957"/>
    <lineage>
        <taxon>Bacteria</taxon>
        <taxon>Bacillati</taxon>
        <taxon>Actinomycetota</taxon>
        <taxon>Nitriliruptoria</taxon>
        <taxon>Euzebyales</taxon>
    </lineage>
</organism>
<evidence type="ECO:0000259" key="7">
    <source>
        <dbReference type="Pfam" id="PF02771"/>
    </source>
</evidence>
<dbReference type="InterPro" id="IPR013786">
    <property type="entry name" value="AcylCoA_DH/ox_N"/>
</dbReference>
<evidence type="ECO:0000259" key="6">
    <source>
        <dbReference type="Pfam" id="PF00441"/>
    </source>
</evidence>
<dbReference type="Pfam" id="PF02771">
    <property type="entry name" value="Acyl-CoA_dh_N"/>
    <property type="match status" value="1"/>
</dbReference>
<dbReference type="GO" id="GO:0003995">
    <property type="term" value="F:acyl-CoA dehydrogenase activity"/>
    <property type="evidence" value="ECO:0007669"/>
    <property type="project" value="TreeGrafter"/>
</dbReference>
<dbReference type="SUPFAM" id="SSF56645">
    <property type="entry name" value="Acyl-CoA dehydrogenase NM domain-like"/>
    <property type="match status" value="1"/>
</dbReference>
<name>A0A346Y0D7_9ACTN</name>
<dbReference type="PANTHER" id="PTHR43884">
    <property type="entry name" value="ACYL-COA DEHYDROGENASE"/>
    <property type="match status" value="1"/>
</dbReference>
<evidence type="ECO:0000256" key="3">
    <source>
        <dbReference type="ARBA" id="ARBA00022630"/>
    </source>
</evidence>
<dbReference type="InterPro" id="IPR037069">
    <property type="entry name" value="AcylCoA_DH/ox_N_sf"/>
</dbReference>
<accession>A0A346Y0D7</accession>
<sequence length="317" mass="32164">MDAVLTEEQQALAEAAQALAASGLVDARTTLDGGDVPARPTEDLFDGFNGLGIDEQDGGAGGSLIDLAIVARELGRTVCPTPWVSHQLALQAAVAAGVDVGEGLSPGARWVLSTGGLVRDAATATHAVTVTGDELAVAPVLDVTLHAPMDRTRSIGELTLGAPSVTAATGGRAGVSRARALVAAGLCGTGLGAIERAIGHATQREQFGKVIGVFQGVSHQLAEAWTHVELAWSLALYACWATEEGAGDAAAAVDAATAKAGNAAIYAAERGMQVHGGIGITWEADPHLFLRRAMADDAWLGGAREAERSLGQALLTG</sequence>
<keyword evidence="3" id="KW-0285">Flavoprotein</keyword>
<protein>
    <submittedName>
        <fullName evidence="8">Acyl-CoA dehydrogenase, short-chain specific</fullName>
    </submittedName>
</protein>
<comment type="cofactor">
    <cofactor evidence="1">
        <name>FAD</name>
        <dbReference type="ChEBI" id="CHEBI:57692"/>
    </cofactor>
</comment>
<keyword evidence="9" id="KW-1185">Reference proteome</keyword>
<dbReference type="SUPFAM" id="SSF47203">
    <property type="entry name" value="Acyl-CoA dehydrogenase C-terminal domain-like"/>
    <property type="match status" value="1"/>
</dbReference>
<evidence type="ECO:0000256" key="2">
    <source>
        <dbReference type="ARBA" id="ARBA00009347"/>
    </source>
</evidence>
<evidence type="ECO:0000313" key="9">
    <source>
        <dbReference type="Proteomes" id="UP000264006"/>
    </source>
</evidence>
<dbReference type="InterPro" id="IPR009075">
    <property type="entry name" value="AcylCo_DH/oxidase_C"/>
</dbReference>
<dbReference type="Proteomes" id="UP000264006">
    <property type="component" value="Chromosome"/>
</dbReference>
<dbReference type="Gene3D" id="1.10.540.10">
    <property type="entry name" value="Acyl-CoA dehydrogenase/oxidase, N-terminal domain"/>
    <property type="match status" value="1"/>
</dbReference>
<dbReference type="PANTHER" id="PTHR43884:SF20">
    <property type="entry name" value="ACYL-COA DEHYDROGENASE FADE28"/>
    <property type="match status" value="1"/>
</dbReference>
<keyword evidence="4" id="KW-0274">FAD</keyword>
<gene>
    <name evidence="8" type="ORF">DVS28_a3259</name>
</gene>
<reference evidence="8 9" key="1">
    <citation type="submission" date="2018-09" db="EMBL/GenBank/DDBJ databases">
        <title>Complete genome sequence of Euzebya sp. DY32-46 isolated from seawater of Pacific Ocean.</title>
        <authorList>
            <person name="Xu L."/>
            <person name="Wu Y.-H."/>
            <person name="Xu X.-W."/>
        </authorList>
    </citation>
    <scope>NUCLEOTIDE SEQUENCE [LARGE SCALE GENOMIC DNA]</scope>
    <source>
        <strain evidence="8 9">DY32-46</strain>
    </source>
</reference>
<evidence type="ECO:0000256" key="1">
    <source>
        <dbReference type="ARBA" id="ARBA00001974"/>
    </source>
</evidence>
<dbReference type="Gene3D" id="1.20.140.10">
    <property type="entry name" value="Butyryl-CoA Dehydrogenase, subunit A, domain 3"/>
    <property type="match status" value="1"/>
</dbReference>
<dbReference type="AlphaFoldDB" id="A0A346Y0D7"/>
<dbReference type="Pfam" id="PF00441">
    <property type="entry name" value="Acyl-CoA_dh_1"/>
    <property type="match status" value="1"/>
</dbReference>
<evidence type="ECO:0000256" key="4">
    <source>
        <dbReference type="ARBA" id="ARBA00022827"/>
    </source>
</evidence>
<feature type="domain" description="Acyl-CoA dehydrogenase/oxidase N-terminal" evidence="7">
    <location>
        <begin position="6"/>
        <end position="91"/>
    </location>
</feature>
<dbReference type="RefSeq" id="WP_114592353.1">
    <property type="nucleotide sequence ID" value="NZ_CAXIBR010000007.1"/>
</dbReference>
<feature type="domain" description="Acyl-CoA dehydrogenase/oxidase C-terminal" evidence="6">
    <location>
        <begin position="176"/>
        <end position="309"/>
    </location>
</feature>
<dbReference type="InterPro" id="IPR009100">
    <property type="entry name" value="AcylCoA_DH/oxidase_NM_dom_sf"/>
</dbReference>
<dbReference type="EMBL" id="CP031165">
    <property type="protein sequence ID" value="AXV07934.1"/>
    <property type="molecule type" value="Genomic_DNA"/>
</dbReference>
<dbReference type="OrthoDB" id="7328575at2"/>
<comment type="similarity">
    <text evidence="2">Belongs to the acyl-CoA dehydrogenase family.</text>
</comment>
<dbReference type="KEGG" id="euz:DVS28_a3259"/>
<proteinExistence type="inferred from homology"/>
<evidence type="ECO:0000256" key="5">
    <source>
        <dbReference type="ARBA" id="ARBA00023002"/>
    </source>
</evidence>
<keyword evidence="5" id="KW-0560">Oxidoreductase</keyword>